<keyword evidence="2" id="KW-1185">Reference proteome</keyword>
<dbReference type="EMBL" id="JAPHNI010001121">
    <property type="protein sequence ID" value="KAJ8106606.1"/>
    <property type="molecule type" value="Genomic_DNA"/>
</dbReference>
<protein>
    <submittedName>
        <fullName evidence="1">Uncharacterized protein</fullName>
    </submittedName>
</protein>
<dbReference type="Proteomes" id="UP001153331">
    <property type="component" value="Unassembled WGS sequence"/>
</dbReference>
<sequence length="455" mass="51525">MPQQQHNINASQEAQIQFALQALEQDANLSQRRAAAIYNVPLATLSDRRAGRPSRADTMPNSRVLDNNEEQVIVNHILELDAYDYKRALCEDSGVMQGWFNLVANVKAKYGIPDDDVHNFDETGFMIGQISIGAVVTASERRGRPKAAIPPFIIFKARHHLTGWYKEEDLPQDWVIGVSSNGRTTNELGFEWLKHFDRHTKERTVSTYRLLVIDGHESHKSLQFQQYCKDNKIVTLSEMLMRNWITYLTKSEFLPCFKAAYNAVFTPSNIQGGFRGAGLVPFDPERVISGLDVKLRTPSPPLAANNVPWQSQTPSNTLEFRSQSTLVKSRIQRHVDSSPTSIVKAFEKVSKGAAIIAHKLVLAQQEIRELRAANEAATRRKSHKRKRVQEEGTLIVEDGQRLAALKEFRARSDGKRAKKQMRAQEGEPSQRRCRRCNQTGHNARTCKVNVEEVSK</sequence>
<evidence type="ECO:0000313" key="1">
    <source>
        <dbReference type="EMBL" id="KAJ8106606.1"/>
    </source>
</evidence>
<name>A0ACC2HVR1_9PLEO</name>
<organism evidence="1 2">
    <name type="scientific">Boeremia exigua</name>
    <dbReference type="NCBI Taxonomy" id="749465"/>
    <lineage>
        <taxon>Eukaryota</taxon>
        <taxon>Fungi</taxon>
        <taxon>Dikarya</taxon>
        <taxon>Ascomycota</taxon>
        <taxon>Pezizomycotina</taxon>
        <taxon>Dothideomycetes</taxon>
        <taxon>Pleosporomycetidae</taxon>
        <taxon>Pleosporales</taxon>
        <taxon>Pleosporineae</taxon>
        <taxon>Didymellaceae</taxon>
        <taxon>Boeremia</taxon>
    </lineage>
</organism>
<comment type="caution">
    <text evidence="1">The sequence shown here is derived from an EMBL/GenBank/DDBJ whole genome shotgun (WGS) entry which is preliminary data.</text>
</comment>
<proteinExistence type="predicted"/>
<evidence type="ECO:0000313" key="2">
    <source>
        <dbReference type="Proteomes" id="UP001153331"/>
    </source>
</evidence>
<reference evidence="1" key="1">
    <citation type="submission" date="2022-11" db="EMBL/GenBank/DDBJ databases">
        <title>Genome Sequence of Boeremia exigua.</title>
        <authorList>
            <person name="Buettner E."/>
        </authorList>
    </citation>
    <scope>NUCLEOTIDE SEQUENCE</scope>
    <source>
        <strain evidence="1">CU02</strain>
    </source>
</reference>
<accession>A0ACC2HVR1</accession>
<gene>
    <name evidence="1" type="ORF">OPT61_g9425</name>
</gene>